<evidence type="ECO:0000256" key="4">
    <source>
        <dbReference type="ARBA" id="ARBA00022741"/>
    </source>
</evidence>
<comment type="caution">
    <text evidence="12">The sequence shown here is derived from an EMBL/GenBank/DDBJ whole genome shotgun (WGS) entry which is preliminary data.</text>
</comment>
<dbReference type="GO" id="GO:0015421">
    <property type="term" value="F:ABC-type oligopeptide transporter activity"/>
    <property type="evidence" value="ECO:0007669"/>
    <property type="project" value="TreeGrafter"/>
</dbReference>
<feature type="transmembrane region" description="Helical" evidence="9">
    <location>
        <begin position="82"/>
        <end position="102"/>
    </location>
</feature>
<dbReference type="FunFam" id="3.40.50.300:FF:000218">
    <property type="entry name" value="Multidrug ABC transporter ATP-binding protein"/>
    <property type="match status" value="1"/>
</dbReference>
<feature type="transmembrane region" description="Helical" evidence="9">
    <location>
        <begin position="186"/>
        <end position="205"/>
    </location>
</feature>
<feature type="transmembrane region" description="Helical" evidence="9">
    <location>
        <begin position="291"/>
        <end position="311"/>
    </location>
</feature>
<evidence type="ECO:0000259" key="10">
    <source>
        <dbReference type="PROSITE" id="PS50893"/>
    </source>
</evidence>
<dbReference type="SMART" id="SM00382">
    <property type="entry name" value="AAA"/>
    <property type="match status" value="1"/>
</dbReference>
<evidence type="ECO:0000256" key="9">
    <source>
        <dbReference type="SAM" id="Phobius"/>
    </source>
</evidence>
<evidence type="ECO:0000256" key="3">
    <source>
        <dbReference type="ARBA" id="ARBA00022692"/>
    </source>
</evidence>
<evidence type="ECO:0000256" key="5">
    <source>
        <dbReference type="ARBA" id="ARBA00022840"/>
    </source>
</evidence>
<dbReference type="AlphaFoldDB" id="A0A1A5I4L0"/>
<feature type="transmembrane region" description="Helical" evidence="9">
    <location>
        <begin position="157"/>
        <end position="180"/>
    </location>
</feature>
<keyword evidence="4" id="KW-0547">Nucleotide-binding</keyword>
<feature type="domain" description="ABC transporter" evidence="10">
    <location>
        <begin position="363"/>
        <end position="602"/>
    </location>
</feature>
<dbReference type="SUPFAM" id="SSF52540">
    <property type="entry name" value="P-loop containing nucleoside triphosphate hydrolases"/>
    <property type="match status" value="1"/>
</dbReference>
<evidence type="ECO:0000256" key="6">
    <source>
        <dbReference type="ARBA" id="ARBA00022989"/>
    </source>
</evidence>
<evidence type="ECO:0000313" key="13">
    <source>
        <dbReference type="Proteomes" id="UP000093748"/>
    </source>
</evidence>
<dbReference type="GO" id="GO:0005886">
    <property type="term" value="C:plasma membrane"/>
    <property type="evidence" value="ECO:0007669"/>
    <property type="project" value="UniProtKB-SubCell"/>
</dbReference>
<dbReference type="FunFam" id="1.20.1560.10:FF:000070">
    <property type="entry name" value="Multidrug ABC transporter ATP-binding protein"/>
    <property type="match status" value="1"/>
</dbReference>
<comment type="similarity">
    <text evidence="2">Belongs to the ABC transporter superfamily.</text>
</comment>
<evidence type="ECO:0000256" key="2">
    <source>
        <dbReference type="ARBA" id="ARBA00005417"/>
    </source>
</evidence>
<dbReference type="Gene3D" id="1.20.1560.10">
    <property type="entry name" value="ABC transporter type 1, transmembrane domain"/>
    <property type="match status" value="1"/>
</dbReference>
<dbReference type="GO" id="GO:0016887">
    <property type="term" value="F:ATP hydrolysis activity"/>
    <property type="evidence" value="ECO:0007669"/>
    <property type="project" value="InterPro"/>
</dbReference>
<dbReference type="PROSITE" id="PS50893">
    <property type="entry name" value="ABC_TRANSPORTER_2"/>
    <property type="match status" value="1"/>
</dbReference>
<dbReference type="OrthoDB" id="9804259at2"/>
<reference evidence="13" key="1">
    <citation type="submission" date="2016-06" db="EMBL/GenBank/DDBJ databases">
        <title>NZP2037 Pacbio-Illumina hybrid assembly.</title>
        <authorList>
            <person name="Ramsay J.P."/>
        </authorList>
    </citation>
    <scope>NUCLEOTIDE SEQUENCE [LARGE SCALE GENOMIC DNA]</scope>
    <source>
        <strain evidence="13">R7ANS::ICEMlSym2042</strain>
    </source>
</reference>
<keyword evidence="5 12" id="KW-0067">ATP-binding</keyword>
<keyword evidence="7 9" id="KW-0472">Membrane</keyword>
<feature type="transmembrane region" description="Helical" evidence="9">
    <location>
        <begin position="41"/>
        <end position="62"/>
    </location>
</feature>
<evidence type="ECO:0000259" key="11">
    <source>
        <dbReference type="PROSITE" id="PS50929"/>
    </source>
</evidence>
<dbReference type="InterPro" id="IPR003593">
    <property type="entry name" value="AAA+_ATPase"/>
</dbReference>
<dbReference type="RefSeq" id="WP_032931428.1">
    <property type="nucleotide sequence ID" value="NZ_LZTH01000001.1"/>
</dbReference>
<dbReference type="SUPFAM" id="SSF90123">
    <property type="entry name" value="ABC transporter transmembrane region"/>
    <property type="match status" value="1"/>
</dbReference>
<dbReference type="InterPro" id="IPR039421">
    <property type="entry name" value="Type_1_exporter"/>
</dbReference>
<evidence type="ECO:0000256" key="7">
    <source>
        <dbReference type="ARBA" id="ARBA00023136"/>
    </source>
</evidence>
<accession>A0A1A5I4L0</accession>
<protein>
    <submittedName>
        <fullName evidence="12">Multidrug ABC transporter ATP-binding protein</fullName>
    </submittedName>
</protein>
<evidence type="ECO:0000256" key="1">
    <source>
        <dbReference type="ARBA" id="ARBA00004651"/>
    </source>
</evidence>
<keyword evidence="3 9" id="KW-0812">Transmembrane</keyword>
<organism evidence="12 13">
    <name type="scientific">Rhizobium loti</name>
    <name type="common">Mesorhizobium loti</name>
    <dbReference type="NCBI Taxonomy" id="381"/>
    <lineage>
        <taxon>Bacteria</taxon>
        <taxon>Pseudomonadati</taxon>
        <taxon>Pseudomonadota</taxon>
        <taxon>Alphaproteobacteria</taxon>
        <taxon>Hyphomicrobiales</taxon>
        <taxon>Phyllobacteriaceae</taxon>
        <taxon>Mesorhizobium</taxon>
    </lineage>
</organism>
<gene>
    <name evidence="12" type="ORF">BAE39_17440</name>
</gene>
<dbReference type="InterPro" id="IPR003439">
    <property type="entry name" value="ABC_transporter-like_ATP-bd"/>
</dbReference>
<dbReference type="Pfam" id="PF00664">
    <property type="entry name" value="ABC_membrane"/>
    <property type="match status" value="1"/>
</dbReference>
<dbReference type="InterPro" id="IPR036640">
    <property type="entry name" value="ABC1_TM_sf"/>
</dbReference>
<dbReference type="PANTHER" id="PTHR43394">
    <property type="entry name" value="ATP-DEPENDENT PERMEASE MDL1, MITOCHONDRIAL"/>
    <property type="match status" value="1"/>
</dbReference>
<proteinExistence type="inferred from homology"/>
<name>A0A1A5I4L0_RHILI</name>
<comment type="function">
    <text evidence="8">Part of an ABC transporter complex. Transmembrane domains (TMD) form a pore in the inner membrane and the ATP-binding domain (NBD) is responsible for energy generation.</text>
</comment>
<dbReference type="InterPro" id="IPR017871">
    <property type="entry name" value="ABC_transporter-like_CS"/>
</dbReference>
<dbReference type="InterPro" id="IPR011527">
    <property type="entry name" value="ABC1_TM_dom"/>
</dbReference>
<evidence type="ECO:0000313" key="12">
    <source>
        <dbReference type="EMBL" id="OBP74153.1"/>
    </source>
</evidence>
<dbReference type="InterPro" id="IPR027417">
    <property type="entry name" value="P-loop_NTPase"/>
</dbReference>
<dbReference type="Proteomes" id="UP000093748">
    <property type="component" value="Unassembled WGS sequence"/>
</dbReference>
<dbReference type="Gene3D" id="3.40.50.300">
    <property type="entry name" value="P-loop containing nucleotide triphosphate hydrolases"/>
    <property type="match status" value="1"/>
</dbReference>
<feature type="domain" description="ABC transmembrane type-1" evidence="11">
    <location>
        <begin position="45"/>
        <end position="322"/>
    </location>
</feature>
<dbReference type="PANTHER" id="PTHR43394:SF1">
    <property type="entry name" value="ATP-BINDING CASSETTE SUB-FAMILY B MEMBER 10, MITOCHONDRIAL"/>
    <property type="match status" value="1"/>
</dbReference>
<dbReference type="GO" id="GO:0005524">
    <property type="term" value="F:ATP binding"/>
    <property type="evidence" value="ECO:0007669"/>
    <property type="project" value="UniProtKB-KW"/>
</dbReference>
<dbReference type="PROSITE" id="PS00211">
    <property type="entry name" value="ABC_TRANSPORTER_1"/>
    <property type="match status" value="1"/>
</dbReference>
<evidence type="ECO:0000256" key="8">
    <source>
        <dbReference type="ARBA" id="ARBA00024725"/>
    </source>
</evidence>
<dbReference type="EMBL" id="LZTJ01000023">
    <property type="protein sequence ID" value="OBP74153.1"/>
    <property type="molecule type" value="Genomic_DNA"/>
</dbReference>
<dbReference type="GeneID" id="66682464"/>
<feature type="transmembrane region" description="Helical" evidence="9">
    <location>
        <begin position="266"/>
        <end position="285"/>
    </location>
</feature>
<sequence length="628" mass="70010">MLLFSWFERRLDPFPAAEPVEPPKTLVAFCLHYTRGAWRYILVDAVLVAAIAIAEVWMFGFLGRIVDWLSGQNRETFLQTEGWKLAGMAFIVLFALPGTVWVHSLLNQQTLMGNYPMRIRWQVHRYLLNQSMSFYQDEFAGRIATKLMQTALAVRECVIKVIDVLNYVIVYFLGMLLIVGSADWRLAAPLAVWLVGYILLLRYFIPRLGKVGEEQANARSIMTGRVVDSYSNIQTVKLFSHAKREATFAREGMMGFLDTVYRSMRLVTVLFGTLYILNALLLFSVTAISLWLWMGQVVTIGAVAVVIGLVLRMWGMSQWIMWEMSGLFENIGTVQDGIASISLPRLVEDRPDAKEIAVSRGEIRFEDIRFHYGKQKGVIENLSLTVKPGEKVGIVGRSGAGKSTLVNLLLRFYDLESGQILIDGQEIAGVKQDSLRAQIGMVTQDTSLLHRSVRENILYGRPDASDEMLVEAARRAEALDFIGGLADHNGRKGFDAYVGDRGVKLSGGQRQRIAIARVMLKDAPILILDEATSALDSEAEAAIQENLYKLMQGKTVIAIAHRLSTIAAMDRLVVMDQGRVLEEGSHDELVAKGGLYAQLWQRQSGGFLLEDIPADVANDVIAKGQAAE</sequence>
<keyword evidence="6 9" id="KW-1133">Transmembrane helix</keyword>
<comment type="subcellular location">
    <subcellularLocation>
        <location evidence="1">Cell membrane</location>
        <topology evidence="1">Multi-pass membrane protein</topology>
    </subcellularLocation>
</comment>
<dbReference type="PROSITE" id="PS50929">
    <property type="entry name" value="ABC_TM1F"/>
    <property type="match status" value="1"/>
</dbReference>
<dbReference type="Pfam" id="PF00005">
    <property type="entry name" value="ABC_tran"/>
    <property type="match status" value="1"/>
</dbReference>